<keyword evidence="3" id="KW-1185">Reference proteome</keyword>
<dbReference type="Pfam" id="PF01937">
    <property type="entry name" value="ARMT1-like_dom"/>
    <property type="match status" value="1"/>
</dbReference>
<dbReference type="Gene3D" id="3.40.50.10880">
    <property type="entry name" value="Uncharacterised protein PF01937, DUF89, domain 3"/>
    <property type="match status" value="1"/>
</dbReference>
<organism evidence="2 3">
    <name type="scientific">Trichloromonas acetexigens</name>
    <dbReference type="NCBI Taxonomy" id="38815"/>
    <lineage>
        <taxon>Bacteria</taxon>
        <taxon>Pseudomonadati</taxon>
        <taxon>Thermodesulfobacteriota</taxon>
        <taxon>Desulfuromonadia</taxon>
        <taxon>Desulfuromonadales</taxon>
        <taxon>Trichloromonadaceae</taxon>
        <taxon>Trichloromonas</taxon>
    </lineage>
</organism>
<protein>
    <submittedName>
        <fullName evidence="2">DUF89 family protein</fullName>
    </submittedName>
</protein>
<reference evidence="2 3" key="1">
    <citation type="submission" date="2019-07" db="EMBL/GenBank/DDBJ databases">
        <title>Insights of Desulfuromonas acetexigens electromicrobiology.</title>
        <authorList>
            <person name="Katuri K."/>
            <person name="Sapireddy V."/>
            <person name="Shaw D.R."/>
            <person name="Saikaly P."/>
        </authorList>
    </citation>
    <scope>NUCLEOTIDE SEQUENCE [LARGE SCALE GENOMIC DNA]</scope>
    <source>
        <strain evidence="2 3">2873</strain>
    </source>
</reference>
<proteinExistence type="predicted"/>
<dbReference type="Gene3D" id="1.10.8.380">
    <property type="entry name" value="Uncharacterised protein PF01937, DUF89, domain 1"/>
    <property type="match status" value="1"/>
</dbReference>
<dbReference type="SUPFAM" id="SSF111321">
    <property type="entry name" value="AF1104-like"/>
    <property type="match status" value="1"/>
</dbReference>
<dbReference type="InterPro" id="IPR014444">
    <property type="entry name" value="PH1575-like"/>
</dbReference>
<evidence type="ECO:0000313" key="2">
    <source>
        <dbReference type="EMBL" id="TRO81903.1"/>
    </source>
</evidence>
<accession>A0A550JFD9</accession>
<dbReference type="PIRSF" id="PIRSF006593">
    <property type="entry name" value="UCP006593"/>
    <property type="match status" value="1"/>
</dbReference>
<dbReference type="EMBL" id="VJVV01000005">
    <property type="protein sequence ID" value="TRO81903.1"/>
    <property type="molecule type" value="Genomic_DNA"/>
</dbReference>
<sequence>MKTYLECVPCLLRQTVAACRMLAAPEAVQDRLVRNVLTELASADLSQPPPVLAQGIHRQIRELSLQKDPYRWVKKHFTDLAVGLLDELTQTVEDSPNPPETALRLAIAGNVIDLGVTGTLSEAEVFAAIEHALAAPLQGDPDELLLAAEAARKILYLADNAGEIVFDRLLLQQLPLERVTLAVKGAPVINDAVREDAVAAGIDALVEVIDNGADVPGTLLAECSENFLRHFAEADLVIAKGQGNYETLNDVPKDIFFILKAKCPVIARDLGCNVGDLILRRSTHQAKRGQDPTGLSDRTP</sequence>
<comment type="caution">
    <text evidence="2">The sequence shown here is derived from an EMBL/GenBank/DDBJ whole genome shotgun (WGS) entry which is preliminary data.</text>
</comment>
<evidence type="ECO:0000259" key="1">
    <source>
        <dbReference type="Pfam" id="PF01937"/>
    </source>
</evidence>
<name>A0A550JFD9_9BACT</name>
<dbReference type="Gene3D" id="1.10.285.20">
    <property type="entry name" value="Uncharacterised protein PF01937, DUF89, domain 2"/>
    <property type="match status" value="1"/>
</dbReference>
<feature type="domain" description="Damage-control phosphatase ARMT1-like metal-binding" evidence="1">
    <location>
        <begin position="4"/>
        <end position="277"/>
    </location>
</feature>
<dbReference type="Proteomes" id="UP000317155">
    <property type="component" value="Unassembled WGS sequence"/>
</dbReference>
<dbReference type="OrthoDB" id="9796465at2"/>
<dbReference type="AlphaFoldDB" id="A0A550JFD9"/>
<gene>
    <name evidence="2" type="ORF">FL622_08885</name>
</gene>
<dbReference type="RefSeq" id="WP_092057729.1">
    <property type="nucleotide sequence ID" value="NZ_FOJJ01000037.1"/>
</dbReference>
<evidence type="ECO:0000313" key="3">
    <source>
        <dbReference type="Proteomes" id="UP000317155"/>
    </source>
</evidence>
<dbReference type="InterPro" id="IPR002791">
    <property type="entry name" value="ARMT1-like_metal-bd"/>
</dbReference>
<dbReference type="InterPro" id="IPR036075">
    <property type="entry name" value="ARMT-1-like_metal-bd_sf"/>
</dbReference>